<sequence length="58" mass="6871">MRERLKNDTELNEEELLMKTLKNILAEVDGRKNGRLASKQGNLDNRLFWNQVITRDNK</sequence>
<dbReference type="PATRIC" id="fig|797516.3.peg.2181"/>
<dbReference type="HOGENOM" id="CLU_2973776_0_0_9"/>
<gene>
    <name evidence="1" type="ORF">HMPREF9104_02432</name>
</gene>
<evidence type="ECO:0000313" key="1">
    <source>
        <dbReference type="EMBL" id="EHO49720.1"/>
    </source>
</evidence>
<dbReference type="Proteomes" id="UP000005025">
    <property type="component" value="Unassembled WGS sequence"/>
</dbReference>
<evidence type="ECO:0000313" key="2">
    <source>
        <dbReference type="Proteomes" id="UP000005025"/>
    </source>
</evidence>
<organism evidence="1 2">
    <name type="scientific">Lentilactobacillus kisonensis F0435</name>
    <dbReference type="NCBI Taxonomy" id="797516"/>
    <lineage>
        <taxon>Bacteria</taxon>
        <taxon>Bacillati</taxon>
        <taxon>Bacillota</taxon>
        <taxon>Bacilli</taxon>
        <taxon>Lactobacillales</taxon>
        <taxon>Lactobacillaceae</taxon>
        <taxon>Lentilactobacillus</taxon>
    </lineage>
</organism>
<dbReference type="EMBL" id="AGRJ01000211">
    <property type="protein sequence ID" value="EHO49720.1"/>
    <property type="molecule type" value="Genomic_DNA"/>
</dbReference>
<proteinExistence type="predicted"/>
<accession>H1LIJ1</accession>
<name>H1LIJ1_9LACO</name>
<comment type="caution">
    <text evidence="1">The sequence shown here is derived from an EMBL/GenBank/DDBJ whole genome shotgun (WGS) entry which is preliminary data.</text>
</comment>
<reference evidence="1 2" key="1">
    <citation type="submission" date="2011-09" db="EMBL/GenBank/DDBJ databases">
        <authorList>
            <person name="Weinstock G."/>
            <person name="Sodergren E."/>
            <person name="Clifton S."/>
            <person name="Fulton L."/>
            <person name="Fulton B."/>
            <person name="Courtney L."/>
            <person name="Fronick C."/>
            <person name="Harrison M."/>
            <person name="Strong C."/>
            <person name="Farmer C."/>
            <person name="Delahaunty K."/>
            <person name="Markovic C."/>
            <person name="Hall O."/>
            <person name="Minx P."/>
            <person name="Tomlinson C."/>
            <person name="Mitreva M."/>
            <person name="Hou S."/>
            <person name="Chen J."/>
            <person name="Wollam A."/>
            <person name="Pepin K.H."/>
            <person name="Johnson M."/>
            <person name="Bhonagiri V."/>
            <person name="Zhang X."/>
            <person name="Suruliraj S."/>
            <person name="Warren W."/>
            <person name="Chinwalla A."/>
            <person name="Mardis E.R."/>
            <person name="Wilson R.K."/>
        </authorList>
    </citation>
    <scope>NUCLEOTIDE SEQUENCE [LARGE SCALE GENOMIC DNA]</scope>
    <source>
        <strain evidence="1 2">F0435</strain>
    </source>
</reference>
<protein>
    <submittedName>
        <fullName evidence="1">Uncharacterized protein</fullName>
    </submittedName>
</protein>
<dbReference type="AlphaFoldDB" id="H1LIJ1"/>